<dbReference type="InterPro" id="IPR016163">
    <property type="entry name" value="Ald_DH_C"/>
</dbReference>
<dbReference type="Proteomes" id="UP001321498">
    <property type="component" value="Chromosome"/>
</dbReference>
<evidence type="ECO:0000256" key="1">
    <source>
        <dbReference type="ARBA" id="ARBA00023002"/>
    </source>
</evidence>
<dbReference type="EMBL" id="AP027731">
    <property type="protein sequence ID" value="BDZ47491.1"/>
    <property type="molecule type" value="Genomic_DNA"/>
</dbReference>
<keyword evidence="4" id="KW-1185">Reference proteome</keyword>
<evidence type="ECO:0000259" key="2">
    <source>
        <dbReference type="Pfam" id="PF00171"/>
    </source>
</evidence>
<protein>
    <recommendedName>
        <fullName evidence="2">Aldehyde dehydrogenase domain-containing protein</fullName>
    </recommendedName>
</protein>
<evidence type="ECO:0000313" key="3">
    <source>
        <dbReference type="EMBL" id="BDZ47491.1"/>
    </source>
</evidence>
<dbReference type="InterPro" id="IPR016161">
    <property type="entry name" value="Ald_DH/histidinol_DH"/>
</dbReference>
<dbReference type="Gene3D" id="3.40.309.10">
    <property type="entry name" value="Aldehyde Dehydrogenase, Chain A, domain 2"/>
    <property type="match status" value="1"/>
</dbReference>
<name>A0ABM8GGK9_9MICO</name>
<dbReference type="Pfam" id="PF00171">
    <property type="entry name" value="Aldedh"/>
    <property type="match status" value="1"/>
</dbReference>
<gene>
    <name evidence="3" type="ORF">GCM10025866_34000</name>
</gene>
<feature type="domain" description="Aldehyde dehydrogenase" evidence="2">
    <location>
        <begin position="1"/>
        <end position="154"/>
    </location>
</feature>
<dbReference type="InterPro" id="IPR050740">
    <property type="entry name" value="Aldehyde_DH_Superfamily"/>
</dbReference>
<dbReference type="Gene3D" id="3.40.605.10">
    <property type="entry name" value="Aldehyde Dehydrogenase, Chain A, domain 1"/>
    <property type="match status" value="1"/>
</dbReference>
<reference evidence="4" key="1">
    <citation type="journal article" date="2019" name="Int. J. Syst. Evol. Microbiol.">
        <title>The Global Catalogue of Microorganisms (GCM) 10K type strain sequencing project: providing services to taxonomists for standard genome sequencing and annotation.</title>
        <authorList>
            <consortium name="The Broad Institute Genomics Platform"/>
            <consortium name="The Broad Institute Genome Sequencing Center for Infectious Disease"/>
            <person name="Wu L."/>
            <person name="Ma J."/>
        </authorList>
    </citation>
    <scope>NUCLEOTIDE SEQUENCE [LARGE SCALE GENOMIC DNA]</scope>
    <source>
        <strain evidence="4">NBRC 108725</strain>
    </source>
</reference>
<dbReference type="InterPro" id="IPR015590">
    <property type="entry name" value="Aldehyde_DH_dom"/>
</dbReference>
<evidence type="ECO:0000313" key="4">
    <source>
        <dbReference type="Proteomes" id="UP001321498"/>
    </source>
</evidence>
<keyword evidence="1" id="KW-0560">Oxidoreductase</keyword>
<dbReference type="SUPFAM" id="SSF53720">
    <property type="entry name" value="ALDH-like"/>
    <property type="match status" value="1"/>
</dbReference>
<dbReference type="PANTHER" id="PTHR43353:SF5">
    <property type="entry name" value="SUCCINATE-SEMIALDEHYDE DEHYDROGENASE, MITOCHONDRIAL"/>
    <property type="match status" value="1"/>
</dbReference>
<accession>A0ABM8GGK9</accession>
<organism evidence="3 4">
    <name type="scientific">Naasia aerilata</name>
    <dbReference type="NCBI Taxonomy" id="1162966"/>
    <lineage>
        <taxon>Bacteria</taxon>
        <taxon>Bacillati</taxon>
        <taxon>Actinomycetota</taxon>
        <taxon>Actinomycetes</taxon>
        <taxon>Micrococcales</taxon>
        <taxon>Microbacteriaceae</taxon>
        <taxon>Naasia</taxon>
    </lineage>
</organism>
<dbReference type="PANTHER" id="PTHR43353">
    <property type="entry name" value="SUCCINATE-SEMIALDEHYDE DEHYDROGENASE, MITOCHONDRIAL"/>
    <property type="match status" value="1"/>
</dbReference>
<dbReference type="InterPro" id="IPR016162">
    <property type="entry name" value="Ald_DH_N"/>
</dbReference>
<proteinExistence type="predicted"/>
<sequence>MGSLVSTQQVDTVTRHTADAVAKGARVLAGGKARPDLGPLFFEPTVLDGVTDDMTLGRDETFGPVVALYRVRDEAEAIARANDSSYGLNASVWSTAAHGKRVAAALRVGTVNVNEGYSAAWASHDAPMGGVKDSGMGRRHGREGILKYTDPQTVAVQRLLPLEPFGGLSNERYARGMTAAVKVLRRLPFLE</sequence>